<dbReference type="Proteomes" id="UP001066276">
    <property type="component" value="Chromosome 9"/>
</dbReference>
<accession>A0AAV7MXM4</accession>
<evidence type="ECO:0000313" key="3">
    <source>
        <dbReference type="Proteomes" id="UP001066276"/>
    </source>
</evidence>
<evidence type="ECO:0000313" key="2">
    <source>
        <dbReference type="EMBL" id="KAJ1107485.1"/>
    </source>
</evidence>
<protein>
    <submittedName>
        <fullName evidence="2">Uncharacterized protein</fullName>
    </submittedName>
</protein>
<gene>
    <name evidence="2" type="ORF">NDU88_004875</name>
</gene>
<name>A0AAV7MXM4_PLEWA</name>
<dbReference type="EMBL" id="JANPWB010000013">
    <property type="protein sequence ID" value="KAJ1107485.1"/>
    <property type="molecule type" value="Genomic_DNA"/>
</dbReference>
<feature type="region of interest" description="Disordered" evidence="1">
    <location>
        <begin position="1"/>
        <end position="37"/>
    </location>
</feature>
<reference evidence="2" key="1">
    <citation type="journal article" date="2022" name="bioRxiv">
        <title>Sequencing and chromosome-scale assembly of the giantPleurodeles waltlgenome.</title>
        <authorList>
            <person name="Brown T."/>
            <person name="Elewa A."/>
            <person name="Iarovenko S."/>
            <person name="Subramanian E."/>
            <person name="Araus A.J."/>
            <person name="Petzold A."/>
            <person name="Susuki M."/>
            <person name="Suzuki K.-i.T."/>
            <person name="Hayashi T."/>
            <person name="Toyoda A."/>
            <person name="Oliveira C."/>
            <person name="Osipova E."/>
            <person name="Leigh N.D."/>
            <person name="Simon A."/>
            <person name="Yun M.H."/>
        </authorList>
    </citation>
    <scope>NUCLEOTIDE SEQUENCE</scope>
    <source>
        <strain evidence="2">20211129_DDA</strain>
        <tissue evidence="2">Liver</tissue>
    </source>
</reference>
<comment type="caution">
    <text evidence="2">The sequence shown here is derived from an EMBL/GenBank/DDBJ whole genome shotgun (WGS) entry which is preliminary data.</text>
</comment>
<dbReference type="AlphaFoldDB" id="A0AAV7MXM4"/>
<organism evidence="2 3">
    <name type="scientific">Pleurodeles waltl</name>
    <name type="common">Iberian ribbed newt</name>
    <dbReference type="NCBI Taxonomy" id="8319"/>
    <lineage>
        <taxon>Eukaryota</taxon>
        <taxon>Metazoa</taxon>
        <taxon>Chordata</taxon>
        <taxon>Craniata</taxon>
        <taxon>Vertebrata</taxon>
        <taxon>Euteleostomi</taxon>
        <taxon>Amphibia</taxon>
        <taxon>Batrachia</taxon>
        <taxon>Caudata</taxon>
        <taxon>Salamandroidea</taxon>
        <taxon>Salamandridae</taxon>
        <taxon>Pleurodelinae</taxon>
        <taxon>Pleurodeles</taxon>
    </lineage>
</organism>
<proteinExistence type="predicted"/>
<keyword evidence="3" id="KW-1185">Reference proteome</keyword>
<sequence>MVPCSPSRGVPPVKRRNKGKAPASAPPKQASTLAVSPPEQVVVPEIPVPAVCVRPELQGMSEGASMSTGLGVAEV</sequence>
<evidence type="ECO:0000256" key="1">
    <source>
        <dbReference type="SAM" id="MobiDB-lite"/>
    </source>
</evidence>